<evidence type="ECO:0000313" key="2">
    <source>
        <dbReference type="Proteomes" id="UP001558613"/>
    </source>
</evidence>
<reference evidence="1 2" key="1">
    <citation type="submission" date="2023-09" db="EMBL/GenBank/DDBJ databases">
        <authorList>
            <person name="Wang M."/>
        </authorList>
    </citation>
    <scope>NUCLEOTIDE SEQUENCE [LARGE SCALE GENOMIC DNA]</scope>
    <source>
        <strain evidence="1">GT-2023</strain>
        <tissue evidence="1">Liver</tissue>
    </source>
</reference>
<keyword evidence="2" id="KW-1185">Reference proteome</keyword>
<accession>A0ABR3LTP7</accession>
<proteinExistence type="predicted"/>
<dbReference type="Proteomes" id="UP001558613">
    <property type="component" value="Unassembled WGS sequence"/>
</dbReference>
<comment type="caution">
    <text evidence="1">The sequence shown here is derived from an EMBL/GenBank/DDBJ whole genome shotgun (WGS) entry which is preliminary data.</text>
</comment>
<gene>
    <name evidence="1" type="ORF">QQF64_011825</name>
</gene>
<protein>
    <submittedName>
        <fullName evidence="1">Uncharacterized protein</fullName>
    </submittedName>
</protein>
<sequence>MTQRRSWMAKMSPGHGTKLRLIPRFDETTARSASMCARTSTGVRENGGWLECGCIAAGSYPWRVWPASNVWLKMLTSYVRYFGGHRKKEKWRDGSITGAPEQRCNESTMLEERMTIDASATEDVCGGISFQLRLSGYTIYTVSHSLFFKFPKGHMEARIITNFSVFCGVVTEIFSCDVLDLVVRVVNLTQGT</sequence>
<dbReference type="EMBL" id="JAYMGO010000018">
    <property type="protein sequence ID" value="KAL1256280.1"/>
    <property type="molecule type" value="Genomic_DNA"/>
</dbReference>
<organism evidence="1 2">
    <name type="scientific">Cirrhinus molitorella</name>
    <name type="common">mud carp</name>
    <dbReference type="NCBI Taxonomy" id="172907"/>
    <lineage>
        <taxon>Eukaryota</taxon>
        <taxon>Metazoa</taxon>
        <taxon>Chordata</taxon>
        <taxon>Craniata</taxon>
        <taxon>Vertebrata</taxon>
        <taxon>Euteleostomi</taxon>
        <taxon>Actinopterygii</taxon>
        <taxon>Neopterygii</taxon>
        <taxon>Teleostei</taxon>
        <taxon>Ostariophysi</taxon>
        <taxon>Cypriniformes</taxon>
        <taxon>Cyprinidae</taxon>
        <taxon>Labeoninae</taxon>
        <taxon>Labeonini</taxon>
        <taxon>Cirrhinus</taxon>
    </lineage>
</organism>
<name>A0ABR3LTP7_9TELE</name>
<evidence type="ECO:0000313" key="1">
    <source>
        <dbReference type="EMBL" id="KAL1256280.1"/>
    </source>
</evidence>